<name>A0ABV5J8Q4_9BACT</name>
<sequence length="342" mass="38218">MKKINILSIDGGGIKGIIPGTILQVIEEKIQQRKGDDQARLVDYLDFVAGTSTGGILSCGLLTPSDEDPQKPKFKVQEVVNLYHKHGKAIFHKSFWHEVRGLWGILDEKFPNKALRKALQKQFGEIKLSQLIKPCLITSYEINNRKAKFFTQHNANLSPSEDFLVKEVAQATSAAPTYFQVAMIKSAIGVNYPLIDGGVFANNPAMCAYAETRKLDFKNVKKPTSKDMYLLSLGTGSENETYSYSQAKNFGLAQWIKPLISIMMSGNSETVSHQLKWLFDAGNNKEGYVRLEPKLLHASPKMDEATRKNMNALKEAGLNYVSENEKQIDDIVTNLLMNKGEL</sequence>
<feature type="short sequence motif" description="GXSXG" evidence="3">
    <location>
        <begin position="50"/>
        <end position="54"/>
    </location>
</feature>
<evidence type="ECO:0000256" key="2">
    <source>
        <dbReference type="ARBA" id="ARBA00023098"/>
    </source>
</evidence>
<feature type="short sequence motif" description="GXGXXG" evidence="3">
    <location>
        <begin position="11"/>
        <end position="16"/>
    </location>
</feature>
<keyword evidence="2 3" id="KW-0443">Lipid metabolism</keyword>
<dbReference type="PROSITE" id="PS51635">
    <property type="entry name" value="PNPLA"/>
    <property type="match status" value="1"/>
</dbReference>
<dbReference type="Pfam" id="PF01734">
    <property type="entry name" value="Patatin"/>
    <property type="match status" value="1"/>
</dbReference>
<protein>
    <submittedName>
        <fullName evidence="5">Patatin-like phospholipase family protein</fullName>
    </submittedName>
</protein>
<dbReference type="SUPFAM" id="SSF52151">
    <property type="entry name" value="FabD/lysophospholipase-like"/>
    <property type="match status" value="1"/>
</dbReference>
<dbReference type="PANTHER" id="PTHR32176">
    <property type="entry name" value="XYLOSE ISOMERASE"/>
    <property type="match status" value="1"/>
</dbReference>
<feature type="short sequence motif" description="DGA/G" evidence="3">
    <location>
        <begin position="196"/>
        <end position="198"/>
    </location>
</feature>
<keyword evidence="6" id="KW-1185">Reference proteome</keyword>
<keyword evidence="3" id="KW-0442">Lipid degradation</keyword>
<dbReference type="InterPro" id="IPR002641">
    <property type="entry name" value="PNPLA_dom"/>
</dbReference>
<comment type="similarity">
    <text evidence="1">Belongs to the patatin family.</text>
</comment>
<proteinExistence type="inferred from homology"/>
<evidence type="ECO:0000313" key="6">
    <source>
        <dbReference type="Proteomes" id="UP001589654"/>
    </source>
</evidence>
<feature type="domain" description="PNPLA" evidence="4">
    <location>
        <begin position="7"/>
        <end position="209"/>
    </location>
</feature>
<evidence type="ECO:0000256" key="3">
    <source>
        <dbReference type="PROSITE-ProRule" id="PRU01161"/>
    </source>
</evidence>
<gene>
    <name evidence="5" type="ORF">ACFFUR_15415</name>
</gene>
<dbReference type="Gene3D" id="3.40.1090.10">
    <property type="entry name" value="Cytosolic phospholipase A2 catalytic domain"/>
    <property type="match status" value="1"/>
</dbReference>
<dbReference type="RefSeq" id="WP_290248759.1">
    <property type="nucleotide sequence ID" value="NZ_JAUFQT010000001.1"/>
</dbReference>
<reference evidence="5 6" key="1">
    <citation type="submission" date="2024-09" db="EMBL/GenBank/DDBJ databases">
        <authorList>
            <person name="Sun Q."/>
            <person name="Mori K."/>
        </authorList>
    </citation>
    <scope>NUCLEOTIDE SEQUENCE [LARGE SCALE GENOMIC DNA]</scope>
    <source>
        <strain evidence="5 6">CECT 7682</strain>
    </source>
</reference>
<keyword evidence="3" id="KW-0378">Hydrolase</keyword>
<feature type="active site" description="Nucleophile" evidence="3">
    <location>
        <position position="52"/>
    </location>
</feature>
<evidence type="ECO:0000259" key="4">
    <source>
        <dbReference type="PROSITE" id="PS51635"/>
    </source>
</evidence>
<feature type="active site" description="Proton acceptor" evidence="3">
    <location>
        <position position="196"/>
    </location>
</feature>
<comment type="caution">
    <text evidence="5">The sequence shown here is derived from an EMBL/GenBank/DDBJ whole genome shotgun (WGS) entry which is preliminary data.</text>
</comment>
<dbReference type="Proteomes" id="UP001589654">
    <property type="component" value="Unassembled WGS sequence"/>
</dbReference>
<organism evidence="5 6">
    <name type="scientific">Echinicola jeungdonensis</name>
    <dbReference type="NCBI Taxonomy" id="709343"/>
    <lineage>
        <taxon>Bacteria</taxon>
        <taxon>Pseudomonadati</taxon>
        <taxon>Bacteroidota</taxon>
        <taxon>Cytophagia</taxon>
        <taxon>Cytophagales</taxon>
        <taxon>Cyclobacteriaceae</taxon>
        <taxon>Echinicola</taxon>
    </lineage>
</organism>
<accession>A0ABV5J8Q4</accession>
<dbReference type="InterPro" id="IPR016035">
    <property type="entry name" value="Acyl_Trfase/lysoPLipase"/>
</dbReference>
<dbReference type="PANTHER" id="PTHR32176:SF92">
    <property type="entry name" value="XYLOSE ISOMERASE"/>
    <property type="match status" value="1"/>
</dbReference>
<dbReference type="EMBL" id="JBHMEW010000067">
    <property type="protein sequence ID" value="MFB9213204.1"/>
    <property type="molecule type" value="Genomic_DNA"/>
</dbReference>
<evidence type="ECO:0000256" key="1">
    <source>
        <dbReference type="ARBA" id="ARBA00010240"/>
    </source>
</evidence>
<evidence type="ECO:0000313" key="5">
    <source>
        <dbReference type="EMBL" id="MFB9213204.1"/>
    </source>
</evidence>